<keyword evidence="4" id="KW-0539">Nucleus</keyword>
<proteinExistence type="predicted"/>
<dbReference type="PANTHER" id="PTHR46621:SF1">
    <property type="entry name" value="SNRNA-ACTIVATING PROTEIN COMPLEX SUBUNIT 4"/>
    <property type="match status" value="1"/>
</dbReference>
<evidence type="ECO:0000256" key="1">
    <source>
        <dbReference type="ARBA" id="ARBA00023015"/>
    </source>
</evidence>
<name>A0A146KHU2_9EUKA</name>
<dbReference type="GO" id="GO:0000978">
    <property type="term" value="F:RNA polymerase II cis-regulatory region sequence-specific DNA binding"/>
    <property type="evidence" value="ECO:0007669"/>
    <property type="project" value="TreeGrafter"/>
</dbReference>
<feature type="domain" description="HTH myb-type" evidence="6">
    <location>
        <begin position="50"/>
        <end position="105"/>
    </location>
</feature>
<dbReference type="GO" id="GO:0042795">
    <property type="term" value="P:snRNA transcription by RNA polymerase II"/>
    <property type="evidence" value="ECO:0007669"/>
    <property type="project" value="TreeGrafter"/>
</dbReference>
<evidence type="ECO:0000256" key="3">
    <source>
        <dbReference type="ARBA" id="ARBA00023163"/>
    </source>
</evidence>
<dbReference type="CDD" id="cd00167">
    <property type="entry name" value="SANT"/>
    <property type="match status" value="2"/>
</dbReference>
<dbReference type="EMBL" id="GDID01001431">
    <property type="protein sequence ID" value="JAP95175.1"/>
    <property type="molecule type" value="Transcribed_RNA"/>
</dbReference>
<protein>
    <submittedName>
        <fullName evidence="7">Myb2-like protein</fullName>
    </submittedName>
</protein>
<feature type="domain" description="Myb-like" evidence="5">
    <location>
        <begin position="50"/>
        <end position="101"/>
    </location>
</feature>
<dbReference type="GO" id="GO:0042796">
    <property type="term" value="P:snRNA transcription by RNA polymerase III"/>
    <property type="evidence" value="ECO:0007669"/>
    <property type="project" value="TreeGrafter"/>
</dbReference>
<dbReference type="GO" id="GO:0001006">
    <property type="term" value="F:RNA polymerase III type 3 promoter sequence-specific DNA binding"/>
    <property type="evidence" value="ECO:0007669"/>
    <property type="project" value="TreeGrafter"/>
</dbReference>
<feature type="domain" description="Myb-like" evidence="5">
    <location>
        <begin position="1"/>
        <end position="49"/>
    </location>
</feature>
<organism evidence="7">
    <name type="scientific">Trepomonas sp. PC1</name>
    <dbReference type="NCBI Taxonomy" id="1076344"/>
    <lineage>
        <taxon>Eukaryota</taxon>
        <taxon>Metamonada</taxon>
        <taxon>Diplomonadida</taxon>
        <taxon>Hexamitidae</taxon>
        <taxon>Hexamitinae</taxon>
        <taxon>Trepomonas</taxon>
    </lineage>
</organism>
<feature type="non-terminal residue" evidence="7">
    <location>
        <position position="109"/>
    </location>
</feature>
<dbReference type="PROSITE" id="PS51294">
    <property type="entry name" value="HTH_MYB"/>
    <property type="match status" value="1"/>
</dbReference>
<reference evidence="7" key="1">
    <citation type="submission" date="2015-07" db="EMBL/GenBank/DDBJ databases">
        <title>Adaptation to a free-living lifestyle via gene acquisitions in the diplomonad Trepomonas sp. PC1.</title>
        <authorList>
            <person name="Xu F."/>
            <person name="Jerlstrom-Hultqvist J."/>
            <person name="Kolisko M."/>
            <person name="Simpson A.G.B."/>
            <person name="Roger A.J."/>
            <person name="Svard S.G."/>
            <person name="Andersson J.O."/>
        </authorList>
    </citation>
    <scope>NUCLEOTIDE SEQUENCE</scope>
    <source>
        <strain evidence="7">PC1</strain>
    </source>
</reference>
<dbReference type="InterPro" id="IPR017930">
    <property type="entry name" value="Myb_dom"/>
</dbReference>
<accession>A0A146KHU2</accession>
<dbReference type="SUPFAM" id="SSF46689">
    <property type="entry name" value="Homeodomain-like"/>
    <property type="match status" value="1"/>
</dbReference>
<gene>
    <name evidence="7" type="ORF">TPC1_11918</name>
</gene>
<feature type="non-terminal residue" evidence="7">
    <location>
        <position position="1"/>
    </location>
</feature>
<dbReference type="GO" id="GO:0019185">
    <property type="term" value="C:snRNA-activating protein complex"/>
    <property type="evidence" value="ECO:0007669"/>
    <property type="project" value="TreeGrafter"/>
</dbReference>
<keyword evidence="2" id="KW-0238">DNA-binding</keyword>
<keyword evidence="1" id="KW-0805">Transcription regulation</keyword>
<dbReference type="PROSITE" id="PS50090">
    <property type="entry name" value="MYB_LIKE"/>
    <property type="match status" value="2"/>
</dbReference>
<evidence type="ECO:0000256" key="4">
    <source>
        <dbReference type="ARBA" id="ARBA00023242"/>
    </source>
</evidence>
<sequence>VEQDQYLTQLVQQYEGQNWQFVAFDLNKRFPDYQKRTVNQCHQRWMRVLNPVIAKGKWTIEEDRVLLSAIKESSPLKWQQIAQKVPGRTDISVRYRMKKLGSWLRDQGV</sequence>
<dbReference type="PANTHER" id="PTHR46621">
    <property type="entry name" value="SNRNA-ACTIVATING PROTEIN COMPLEX SUBUNIT 4"/>
    <property type="match status" value="1"/>
</dbReference>
<evidence type="ECO:0000313" key="7">
    <source>
        <dbReference type="EMBL" id="JAP95175.1"/>
    </source>
</evidence>
<dbReference type="InterPro" id="IPR009057">
    <property type="entry name" value="Homeodomain-like_sf"/>
</dbReference>
<keyword evidence="3" id="KW-0804">Transcription</keyword>
<dbReference type="AlphaFoldDB" id="A0A146KHU2"/>
<evidence type="ECO:0000259" key="6">
    <source>
        <dbReference type="PROSITE" id="PS51294"/>
    </source>
</evidence>
<evidence type="ECO:0000256" key="2">
    <source>
        <dbReference type="ARBA" id="ARBA00023125"/>
    </source>
</evidence>
<evidence type="ECO:0000259" key="5">
    <source>
        <dbReference type="PROSITE" id="PS50090"/>
    </source>
</evidence>
<dbReference type="Pfam" id="PF13921">
    <property type="entry name" value="Myb_DNA-bind_6"/>
    <property type="match status" value="1"/>
</dbReference>
<dbReference type="InterPro" id="IPR051575">
    <property type="entry name" value="Myb-like_DNA-bd"/>
</dbReference>
<dbReference type="InterPro" id="IPR001005">
    <property type="entry name" value="SANT/Myb"/>
</dbReference>
<dbReference type="SMART" id="SM00717">
    <property type="entry name" value="SANT"/>
    <property type="match status" value="2"/>
</dbReference>
<dbReference type="Gene3D" id="1.10.10.60">
    <property type="entry name" value="Homeodomain-like"/>
    <property type="match status" value="2"/>
</dbReference>